<comment type="caution">
    <text evidence="9">The sequence shown here is derived from an EMBL/GenBank/DDBJ whole genome shotgun (WGS) entry which is preliminary data.</text>
</comment>
<name>A0A553K4U1_9ACTN</name>
<evidence type="ECO:0000256" key="5">
    <source>
        <dbReference type="ARBA" id="ARBA00022989"/>
    </source>
</evidence>
<dbReference type="AlphaFoldDB" id="A0A553K4U1"/>
<gene>
    <name evidence="9" type="ORF">FOJ82_02265</name>
</gene>
<dbReference type="GO" id="GO:0005886">
    <property type="term" value="C:plasma membrane"/>
    <property type="evidence" value="ECO:0007669"/>
    <property type="project" value="UniProtKB-SubCell"/>
</dbReference>
<evidence type="ECO:0000256" key="2">
    <source>
        <dbReference type="ARBA" id="ARBA00010792"/>
    </source>
</evidence>
<organism evidence="9 10">
    <name type="scientific">Tessaracoccus rhinocerotis</name>
    <dbReference type="NCBI Taxonomy" id="1689449"/>
    <lineage>
        <taxon>Bacteria</taxon>
        <taxon>Bacillati</taxon>
        <taxon>Actinomycetota</taxon>
        <taxon>Actinomycetes</taxon>
        <taxon>Propionibacteriales</taxon>
        <taxon>Propionibacteriaceae</taxon>
        <taxon>Tessaracoccus</taxon>
    </lineage>
</organism>
<feature type="transmembrane region" description="Helical" evidence="7">
    <location>
        <begin position="79"/>
        <end position="101"/>
    </location>
</feature>
<feature type="transmembrane region" description="Helical" evidence="7">
    <location>
        <begin position="113"/>
        <end position="133"/>
    </location>
</feature>
<feature type="domain" description="VTT" evidence="8">
    <location>
        <begin position="8"/>
        <end position="123"/>
    </location>
</feature>
<dbReference type="EMBL" id="VKKG01000001">
    <property type="protein sequence ID" value="TRY19730.1"/>
    <property type="molecule type" value="Genomic_DNA"/>
</dbReference>
<keyword evidence="10" id="KW-1185">Reference proteome</keyword>
<keyword evidence="3 7" id="KW-1003">Cell membrane</keyword>
<evidence type="ECO:0000259" key="8">
    <source>
        <dbReference type="Pfam" id="PF09335"/>
    </source>
</evidence>
<dbReference type="OrthoDB" id="3426404at2"/>
<evidence type="ECO:0000256" key="4">
    <source>
        <dbReference type="ARBA" id="ARBA00022692"/>
    </source>
</evidence>
<dbReference type="InterPro" id="IPR032818">
    <property type="entry name" value="DedA-like"/>
</dbReference>
<keyword evidence="4 7" id="KW-0812">Transmembrane</keyword>
<evidence type="ECO:0000256" key="1">
    <source>
        <dbReference type="ARBA" id="ARBA00004651"/>
    </source>
</evidence>
<dbReference type="InterPro" id="IPR032816">
    <property type="entry name" value="VTT_dom"/>
</dbReference>
<comment type="similarity">
    <text evidence="2 7">Belongs to the DedA family.</text>
</comment>
<protein>
    <recommendedName>
        <fullName evidence="8">VTT domain-containing protein</fullName>
    </recommendedName>
</protein>
<accession>A0A553K4U1</accession>
<dbReference type="Pfam" id="PF09335">
    <property type="entry name" value="VTT_dom"/>
    <property type="match status" value="1"/>
</dbReference>
<evidence type="ECO:0000256" key="3">
    <source>
        <dbReference type="ARBA" id="ARBA00022475"/>
    </source>
</evidence>
<evidence type="ECO:0000256" key="6">
    <source>
        <dbReference type="ARBA" id="ARBA00023136"/>
    </source>
</evidence>
<proteinExistence type="inferred from homology"/>
<dbReference type="PANTHER" id="PTHR30353">
    <property type="entry name" value="INNER MEMBRANE PROTEIN DEDA-RELATED"/>
    <property type="match status" value="1"/>
</dbReference>
<comment type="subcellular location">
    <subcellularLocation>
        <location evidence="1 7">Cell membrane</location>
        <topology evidence="1 7">Multi-pass membrane protein</topology>
    </subcellularLocation>
</comment>
<dbReference type="RefSeq" id="WP_143936817.1">
    <property type="nucleotide sequence ID" value="NZ_VKKG01000001.1"/>
</dbReference>
<evidence type="ECO:0000313" key="10">
    <source>
        <dbReference type="Proteomes" id="UP000317638"/>
    </source>
</evidence>
<feature type="transmembrane region" description="Helical" evidence="7">
    <location>
        <begin position="139"/>
        <end position="156"/>
    </location>
</feature>
<dbReference type="PANTHER" id="PTHR30353:SF15">
    <property type="entry name" value="INNER MEMBRANE PROTEIN YABI"/>
    <property type="match status" value="1"/>
</dbReference>
<dbReference type="Proteomes" id="UP000317638">
    <property type="component" value="Unassembled WGS sequence"/>
</dbReference>
<sequence>MEEAFSGFPIGITFILFFLGAMVRGQATYWLGRIITEQSLKRTRPTSGWSKRVHDWLQGDSVGRGAGFIRKFGVAAVPFAYLTVGLQTLIIAAAGVMRISIIAFTIAQVPGALAWATIYTTVGFAVWGAVFGALQGNPVLTALLVLMVVAVIVAIVRRRRRRAAVEAATV</sequence>
<reference evidence="9 10" key="1">
    <citation type="submission" date="2019-07" db="EMBL/GenBank/DDBJ databases">
        <authorList>
            <person name="Zhou L.-Y."/>
        </authorList>
    </citation>
    <scope>NUCLEOTIDE SEQUENCE [LARGE SCALE GENOMIC DNA]</scope>
    <source>
        <strain evidence="9 10">YIM 101269</strain>
    </source>
</reference>
<evidence type="ECO:0000313" key="9">
    <source>
        <dbReference type="EMBL" id="TRY19730.1"/>
    </source>
</evidence>
<keyword evidence="6 7" id="KW-0472">Membrane</keyword>
<keyword evidence="5 7" id="KW-1133">Transmembrane helix</keyword>
<evidence type="ECO:0000256" key="7">
    <source>
        <dbReference type="RuleBase" id="RU367016"/>
    </source>
</evidence>
<feature type="transmembrane region" description="Helical" evidence="7">
    <location>
        <begin position="7"/>
        <end position="23"/>
    </location>
</feature>